<evidence type="ECO:0000256" key="14">
    <source>
        <dbReference type="ARBA" id="ARBA00047651"/>
    </source>
</evidence>
<dbReference type="Gene3D" id="3.20.20.70">
    <property type="entry name" value="Aldolase class I"/>
    <property type="match status" value="1"/>
</dbReference>
<name>A0A0L0NYA1_CANAR</name>
<keyword evidence="16" id="KW-1133">Transmembrane helix</keyword>
<comment type="catalytic activity">
    <reaction evidence="14">
        <text>2 5-aminolevulinate = porphobilinogen + 2 H2O + H(+)</text>
        <dbReference type="Rhea" id="RHEA:24064"/>
        <dbReference type="ChEBI" id="CHEBI:15377"/>
        <dbReference type="ChEBI" id="CHEBI:15378"/>
        <dbReference type="ChEBI" id="CHEBI:58126"/>
        <dbReference type="ChEBI" id="CHEBI:356416"/>
        <dbReference type="EC" id="4.2.1.24"/>
    </reaction>
</comment>
<evidence type="ECO:0000256" key="1">
    <source>
        <dbReference type="ARBA" id="ARBA00001947"/>
    </source>
</evidence>
<evidence type="ECO:0000313" key="17">
    <source>
        <dbReference type="EMBL" id="KND98650.1"/>
    </source>
</evidence>
<dbReference type="VEuPathDB" id="FungiDB:CJJ07_004742"/>
<protein>
    <recommendedName>
        <fullName evidence="6">Delta-aminolevulinic acid dehydratase</fullName>
        <ecNumber evidence="5">4.2.1.24</ecNumber>
    </recommendedName>
    <alternativeName>
        <fullName evidence="13">Porphobilinogen synthase</fullName>
    </alternativeName>
</protein>
<dbReference type="EC" id="4.2.1.24" evidence="5"/>
<evidence type="ECO:0000256" key="11">
    <source>
        <dbReference type="ARBA" id="ARBA00023244"/>
    </source>
</evidence>
<organism evidence="17 18">
    <name type="scientific">Candidozyma auris</name>
    <name type="common">Yeast</name>
    <name type="synonym">Candida auris</name>
    <dbReference type="NCBI Taxonomy" id="498019"/>
    <lineage>
        <taxon>Eukaryota</taxon>
        <taxon>Fungi</taxon>
        <taxon>Dikarya</taxon>
        <taxon>Ascomycota</taxon>
        <taxon>Saccharomycotina</taxon>
        <taxon>Pichiomycetes</taxon>
        <taxon>Metschnikowiaceae</taxon>
        <taxon>Candidozyma</taxon>
    </lineage>
</organism>
<sequence length="457" mass="50981">MTLPIVLGLSLPHWIIFILQDRLLPNVDFAAIMEFPPSSKTPMAISQTPNLPIQSLKKSHPLFLTKFNSSEHPPFFPFFFFFLLLTFCYFLSLLVLVYLHYHTFRTSPTSKLHLLPMHQAEYLPPSGTDISLVLQGGYNHPLARVWQSERQLTKLMFIFPLFVSDVEDEETEIPSLPRIKRHGINKLAAYVRPLVEKGLRAVILFGVILKDGVKDSVGSAADDPDGPVIQAIKLLKREFPSLYIMCDVCLCEYTDHGHCGILNDDGLLKREPSVLRIGAVAVNYAKAGAHCVAPSDMMDGRIKEIKLGLIAAKLENKVLVMSYLAKFLGSLYGPFRDIAGLAPSHGDRKLYQLPSGGAGLARRALVRDIEEGADAFIVKPSTFYLDIVNEALKICKDFPLAVYQVSGEYAMLHAAAEKGVADLKAIAFESHNGFLRAGARLFISYFTPEFLEWLDEE</sequence>
<evidence type="ECO:0000256" key="7">
    <source>
        <dbReference type="ARBA" id="ARBA00022723"/>
    </source>
</evidence>
<keyword evidence="11" id="KW-0627">Porphyrin biosynthesis</keyword>
<dbReference type="PRINTS" id="PR00144">
    <property type="entry name" value="DALDHYDRTASE"/>
</dbReference>
<comment type="similarity">
    <text evidence="3 15">Belongs to the ALAD family.</text>
</comment>
<keyword evidence="16" id="KW-0812">Transmembrane</keyword>
<dbReference type="InterPro" id="IPR001731">
    <property type="entry name" value="ALAD"/>
</dbReference>
<dbReference type="VEuPathDB" id="FungiDB:CJI97_004435"/>
<dbReference type="Pfam" id="PF00490">
    <property type="entry name" value="ALAD"/>
    <property type="match status" value="1"/>
</dbReference>
<dbReference type="AlphaFoldDB" id="A0A0L0NYA1"/>
<dbReference type="EMBL" id="LGST01000031">
    <property type="protein sequence ID" value="KND98650.1"/>
    <property type="molecule type" value="Genomic_DNA"/>
</dbReference>
<comment type="pathway">
    <text evidence="2">Porphyrin-containing compound metabolism; protoporphyrin-IX biosynthesis; coproporphyrinogen-III from 5-aminolevulinate: step 1/4.</text>
</comment>
<dbReference type="VEuPathDB" id="FungiDB:CJJ09_005045"/>
<evidence type="ECO:0000256" key="4">
    <source>
        <dbReference type="ARBA" id="ARBA00011823"/>
    </source>
</evidence>
<dbReference type="GO" id="GO:0004655">
    <property type="term" value="F:porphobilinogen synthase activity"/>
    <property type="evidence" value="ECO:0007669"/>
    <property type="project" value="UniProtKB-EC"/>
</dbReference>
<proteinExistence type="inferred from homology"/>
<dbReference type="SUPFAM" id="SSF51569">
    <property type="entry name" value="Aldolase"/>
    <property type="match status" value="1"/>
</dbReference>
<comment type="subunit">
    <text evidence="4">Homooctamer.</text>
</comment>
<evidence type="ECO:0000256" key="12">
    <source>
        <dbReference type="ARBA" id="ARBA00025628"/>
    </source>
</evidence>
<dbReference type="GO" id="GO:0008270">
    <property type="term" value="F:zinc ion binding"/>
    <property type="evidence" value="ECO:0007669"/>
    <property type="project" value="TreeGrafter"/>
</dbReference>
<dbReference type="Proteomes" id="UP000037122">
    <property type="component" value="Unassembled WGS sequence"/>
</dbReference>
<keyword evidence="8" id="KW-0862">Zinc</keyword>
<evidence type="ECO:0000313" key="18">
    <source>
        <dbReference type="Proteomes" id="UP000037122"/>
    </source>
</evidence>
<evidence type="ECO:0000256" key="9">
    <source>
        <dbReference type="ARBA" id="ARBA00023133"/>
    </source>
</evidence>
<keyword evidence="10" id="KW-0456">Lyase</keyword>
<comment type="cofactor">
    <cofactor evidence="1">
        <name>Zn(2+)</name>
        <dbReference type="ChEBI" id="CHEBI:29105"/>
    </cofactor>
</comment>
<dbReference type="GO" id="GO:0005829">
    <property type="term" value="C:cytosol"/>
    <property type="evidence" value="ECO:0007669"/>
    <property type="project" value="TreeGrafter"/>
</dbReference>
<dbReference type="SMART" id="SM01004">
    <property type="entry name" value="ALAD"/>
    <property type="match status" value="1"/>
</dbReference>
<dbReference type="InterPro" id="IPR013785">
    <property type="entry name" value="Aldolase_TIM"/>
</dbReference>
<gene>
    <name evidence="17" type="ORF">QG37_04552</name>
</gene>
<reference evidence="18" key="1">
    <citation type="journal article" date="2015" name="BMC Genomics">
        <title>Draft genome of a commonly misdiagnosed multidrug resistant pathogen Candida auris.</title>
        <authorList>
            <person name="Chatterjee S."/>
            <person name="Alampalli S.V."/>
            <person name="Nageshan R.K."/>
            <person name="Chettiar S.T."/>
            <person name="Joshi S."/>
            <person name="Tatu U.S."/>
        </authorList>
    </citation>
    <scope>NUCLEOTIDE SEQUENCE [LARGE SCALE GENOMIC DNA]</scope>
    <source>
        <strain evidence="18">6684</strain>
    </source>
</reference>
<evidence type="ECO:0000256" key="10">
    <source>
        <dbReference type="ARBA" id="ARBA00023239"/>
    </source>
</evidence>
<dbReference type="PANTHER" id="PTHR11458:SF0">
    <property type="entry name" value="DELTA-AMINOLEVULINIC ACID DEHYDRATASE"/>
    <property type="match status" value="1"/>
</dbReference>
<dbReference type="VEuPathDB" id="FungiDB:CJI96_0005394"/>
<evidence type="ECO:0000256" key="16">
    <source>
        <dbReference type="SAM" id="Phobius"/>
    </source>
</evidence>
<evidence type="ECO:0000256" key="8">
    <source>
        <dbReference type="ARBA" id="ARBA00022833"/>
    </source>
</evidence>
<evidence type="ECO:0000256" key="15">
    <source>
        <dbReference type="RuleBase" id="RU004161"/>
    </source>
</evidence>
<evidence type="ECO:0000256" key="5">
    <source>
        <dbReference type="ARBA" id="ARBA00012053"/>
    </source>
</evidence>
<evidence type="ECO:0000256" key="13">
    <source>
        <dbReference type="ARBA" id="ARBA00032837"/>
    </source>
</evidence>
<accession>A0A0L0NYA1</accession>
<dbReference type="FunFam" id="3.20.20.70:FF:000048">
    <property type="entry name" value="Delta-aminolevulinic acid dehydratase"/>
    <property type="match status" value="1"/>
</dbReference>
<keyword evidence="16" id="KW-0472">Membrane</keyword>
<evidence type="ECO:0000256" key="3">
    <source>
        <dbReference type="ARBA" id="ARBA00008055"/>
    </source>
</evidence>
<keyword evidence="7" id="KW-0479">Metal-binding</keyword>
<keyword evidence="9" id="KW-0350">Heme biosynthesis</keyword>
<comment type="function">
    <text evidence="12">Catalyzes an early step in the biosynthesis of tetrapyrroles. Binds two molecules of 5-aminolevulinate per subunit, each at a distinct site, and catalyzes their condensation to form porphobilinogen.</text>
</comment>
<comment type="caution">
    <text evidence="17">The sequence shown here is derived from an EMBL/GenBank/DDBJ whole genome shotgun (WGS) entry which is preliminary data.</text>
</comment>
<dbReference type="VEuPathDB" id="FungiDB:QG37_04552"/>
<dbReference type="GO" id="GO:0006782">
    <property type="term" value="P:protoporphyrinogen IX biosynthetic process"/>
    <property type="evidence" value="ECO:0007669"/>
    <property type="project" value="UniProtKB-UniPathway"/>
</dbReference>
<evidence type="ECO:0000256" key="2">
    <source>
        <dbReference type="ARBA" id="ARBA00004694"/>
    </source>
</evidence>
<dbReference type="PANTHER" id="PTHR11458">
    <property type="entry name" value="DELTA-AMINOLEVULINIC ACID DEHYDRATASE"/>
    <property type="match status" value="1"/>
</dbReference>
<dbReference type="NCBIfam" id="NF006762">
    <property type="entry name" value="PRK09283.1"/>
    <property type="match status" value="1"/>
</dbReference>
<feature type="transmembrane region" description="Helical" evidence="16">
    <location>
        <begin position="75"/>
        <end position="101"/>
    </location>
</feature>
<dbReference type="UniPathway" id="UPA00251">
    <property type="reaction ID" value="UER00318"/>
</dbReference>
<dbReference type="VEuPathDB" id="FungiDB:B9J08_004372"/>
<evidence type="ECO:0000256" key="6">
    <source>
        <dbReference type="ARBA" id="ARBA00020771"/>
    </source>
</evidence>